<organism evidence="1 2">
    <name type="scientific">Prorocentrum cordatum</name>
    <dbReference type="NCBI Taxonomy" id="2364126"/>
    <lineage>
        <taxon>Eukaryota</taxon>
        <taxon>Sar</taxon>
        <taxon>Alveolata</taxon>
        <taxon>Dinophyceae</taxon>
        <taxon>Prorocentrales</taxon>
        <taxon>Prorocentraceae</taxon>
        <taxon>Prorocentrum</taxon>
    </lineage>
</organism>
<feature type="non-terminal residue" evidence="1">
    <location>
        <position position="1"/>
    </location>
</feature>
<reference evidence="1" key="1">
    <citation type="submission" date="2023-10" db="EMBL/GenBank/DDBJ databases">
        <authorList>
            <person name="Chen Y."/>
            <person name="Shah S."/>
            <person name="Dougan E. K."/>
            <person name="Thang M."/>
            <person name="Chan C."/>
        </authorList>
    </citation>
    <scope>NUCLEOTIDE SEQUENCE [LARGE SCALE GENOMIC DNA]</scope>
</reference>
<gene>
    <name evidence="1" type="ORF">PCOR1329_LOCUS26014</name>
</gene>
<sequence length="288" mass="32035">VTNKRAYDWARRGRPSERAAWLQALCWEAARADGCEYAVAYFDLVKCFEWGTHRKVWEVARRWNFNPLAMRVVLRINSMARRMAQDGAYTDGKVVIILELDELVLKFPWADTCFFFDDLALATHGAREFAKDFHPLLIAAVIHMFEERLDMSVSRGSEGKAVALASSTELGTSLNARSRCLGVRVAKREKHLGVAARAGRRRRVTAISKRALKFAARASRVAAVRLDELRTSAAMATQGNAKGRSTPLTLLSDSVDPGNLINSGPILAWAAAWQEAALDEQLASRLSM</sequence>
<comment type="caution">
    <text evidence="1">The sequence shown here is derived from an EMBL/GenBank/DDBJ whole genome shotgun (WGS) entry which is preliminary data.</text>
</comment>
<keyword evidence="2" id="KW-1185">Reference proteome</keyword>
<name>A0ABN9S4C3_9DINO</name>
<evidence type="ECO:0000313" key="1">
    <source>
        <dbReference type="EMBL" id="CAK0826052.1"/>
    </source>
</evidence>
<accession>A0ABN9S4C3</accession>
<dbReference type="Proteomes" id="UP001189429">
    <property type="component" value="Unassembled WGS sequence"/>
</dbReference>
<feature type="non-terminal residue" evidence="1">
    <location>
        <position position="288"/>
    </location>
</feature>
<protein>
    <submittedName>
        <fullName evidence="1">Uncharacterized protein</fullName>
    </submittedName>
</protein>
<evidence type="ECO:0000313" key="2">
    <source>
        <dbReference type="Proteomes" id="UP001189429"/>
    </source>
</evidence>
<proteinExistence type="predicted"/>
<dbReference type="EMBL" id="CAUYUJ010009180">
    <property type="protein sequence ID" value="CAK0826052.1"/>
    <property type="molecule type" value="Genomic_DNA"/>
</dbReference>